<evidence type="ECO:0000313" key="3">
    <source>
        <dbReference type="Proteomes" id="UP001381174"/>
    </source>
</evidence>
<name>A0ABU8J8X3_9GAMM</name>
<keyword evidence="1" id="KW-0732">Signal</keyword>
<organism evidence="2 3">
    <name type="scientific">Fulvimonas yonginensis</name>
    <dbReference type="NCBI Taxonomy" id="1495200"/>
    <lineage>
        <taxon>Bacteria</taxon>
        <taxon>Pseudomonadati</taxon>
        <taxon>Pseudomonadota</taxon>
        <taxon>Gammaproteobacteria</taxon>
        <taxon>Lysobacterales</taxon>
        <taxon>Rhodanobacteraceae</taxon>
        <taxon>Fulvimonas</taxon>
    </lineage>
</organism>
<evidence type="ECO:0000256" key="1">
    <source>
        <dbReference type="SAM" id="SignalP"/>
    </source>
</evidence>
<gene>
    <name evidence="2" type="ORF">WAT24_03000</name>
</gene>
<proteinExistence type="predicted"/>
<evidence type="ECO:0000313" key="2">
    <source>
        <dbReference type="EMBL" id="MEI7035723.1"/>
    </source>
</evidence>
<feature type="chain" id="PRO_5045926026" description="Lipoprotein" evidence="1">
    <location>
        <begin position="17"/>
        <end position="129"/>
    </location>
</feature>
<dbReference type="EMBL" id="JBBBNY010000001">
    <property type="protein sequence ID" value="MEI7035723.1"/>
    <property type="molecule type" value="Genomic_DNA"/>
</dbReference>
<dbReference type="PROSITE" id="PS51257">
    <property type="entry name" value="PROKAR_LIPOPROTEIN"/>
    <property type="match status" value="1"/>
</dbReference>
<sequence length="129" mass="13623">MTRFTFAALTTFSVLAGAGCATRASEPGLLDDASLQAYAARPFDKPAMMGRTVELGRNHGLPVVAEFPCADVCPQYTVRIVHYRLPEGTDCEAAGGVEKTVGVPVAIAVLPKTFCVPKVLAGSGNYFTR</sequence>
<reference evidence="2 3" key="1">
    <citation type="journal article" date="2014" name="Int. J. Syst. Evol. Microbiol.">
        <title>Fulvimonas yonginensis sp. nov., isolated from greenhouse soil, and emended description of the genus Fulvimonas.</title>
        <authorList>
            <person name="Ahn J.H."/>
            <person name="Kim S.J."/>
            <person name="Weon H.Y."/>
            <person name="Hong S.B."/>
            <person name="Seok S.J."/>
            <person name="Kwon S.W."/>
        </authorList>
    </citation>
    <scope>NUCLEOTIDE SEQUENCE [LARGE SCALE GENOMIC DNA]</scope>
    <source>
        <strain evidence="2 3">KACC 16952</strain>
    </source>
</reference>
<dbReference type="Proteomes" id="UP001381174">
    <property type="component" value="Unassembled WGS sequence"/>
</dbReference>
<keyword evidence="3" id="KW-1185">Reference proteome</keyword>
<evidence type="ECO:0008006" key="4">
    <source>
        <dbReference type="Google" id="ProtNLM"/>
    </source>
</evidence>
<protein>
    <recommendedName>
        <fullName evidence="4">Lipoprotein</fullName>
    </recommendedName>
</protein>
<comment type="caution">
    <text evidence="2">The sequence shown here is derived from an EMBL/GenBank/DDBJ whole genome shotgun (WGS) entry which is preliminary data.</text>
</comment>
<accession>A0ABU8J8X3</accession>
<feature type="signal peptide" evidence="1">
    <location>
        <begin position="1"/>
        <end position="16"/>
    </location>
</feature>
<dbReference type="RefSeq" id="WP_336806335.1">
    <property type="nucleotide sequence ID" value="NZ_JBBBNY010000001.1"/>
</dbReference>